<protein>
    <submittedName>
        <fullName evidence="1">Uncharacterized protein</fullName>
    </submittedName>
</protein>
<evidence type="ECO:0000313" key="1">
    <source>
        <dbReference type="EMBL" id="MBW4671243.1"/>
    </source>
</evidence>
<accession>A0A951QUM6</accession>
<dbReference type="AlphaFoldDB" id="A0A951QUM6"/>
<dbReference type="Proteomes" id="UP000729701">
    <property type="component" value="Unassembled WGS sequence"/>
</dbReference>
<reference evidence="1" key="1">
    <citation type="submission" date="2021-05" db="EMBL/GenBank/DDBJ databases">
        <authorList>
            <person name="Pietrasiak N."/>
            <person name="Ward R."/>
            <person name="Stajich J.E."/>
            <person name="Kurbessoian T."/>
        </authorList>
    </citation>
    <scope>NUCLEOTIDE SEQUENCE</scope>
    <source>
        <strain evidence="1">GSE-NOS-MK-12-04C</strain>
    </source>
</reference>
<gene>
    <name evidence="1" type="ORF">KME60_28430</name>
</gene>
<name>A0A951QUM6_9CYAN</name>
<sequence>MTKAQEICTVHLGSSTLDDDYTLYEDGQVRHYYDQNMYSHSHEDWLKAQTLSDDIKKKLLNKCPEELKEKTKTLLYTQYN</sequence>
<dbReference type="EMBL" id="JAHHGZ010000041">
    <property type="protein sequence ID" value="MBW4671243.1"/>
    <property type="molecule type" value="Genomic_DNA"/>
</dbReference>
<evidence type="ECO:0000313" key="2">
    <source>
        <dbReference type="Proteomes" id="UP000729701"/>
    </source>
</evidence>
<proteinExistence type="predicted"/>
<organism evidence="1 2">
    <name type="scientific">Cyanomargarita calcarea GSE-NOS-MK-12-04C</name>
    <dbReference type="NCBI Taxonomy" id="2839659"/>
    <lineage>
        <taxon>Bacteria</taxon>
        <taxon>Bacillati</taxon>
        <taxon>Cyanobacteriota</taxon>
        <taxon>Cyanophyceae</taxon>
        <taxon>Nostocales</taxon>
        <taxon>Cyanomargaritaceae</taxon>
        <taxon>Cyanomargarita</taxon>
    </lineage>
</organism>
<reference evidence="1" key="2">
    <citation type="journal article" date="2022" name="Microbiol. Resour. Announc.">
        <title>Metagenome Sequencing to Explore Phylogenomics of Terrestrial Cyanobacteria.</title>
        <authorList>
            <person name="Ward R.D."/>
            <person name="Stajich J.E."/>
            <person name="Johansen J.R."/>
            <person name="Huntemann M."/>
            <person name="Clum A."/>
            <person name="Foster B."/>
            <person name="Foster B."/>
            <person name="Roux S."/>
            <person name="Palaniappan K."/>
            <person name="Varghese N."/>
            <person name="Mukherjee S."/>
            <person name="Reddy T.B.K."/>
            <person name="Daum C."/>
            <person name="Copeland A."/>
            <person name="Chen I.A."/>
            <person name="Ivanova N.N."/>
            <person name="Kyrpides N.C."/>
            <person name="Shapiro N."/>
            <person name="Eloe-Fadrosh E.A."/>
            <person name="Pietrasiak N."/>
        </authorList>
    </citation>
    <scope>NUCLEOTIDE SEQUENCE</scope>
    <source>
        <strain evidence="1">GSE-NOS-MK-12-04C</strain>
    </source>
</reference>
<comment type="caution">
    <text evidence="1">The sequence shown here is derived from an EMBL/GenBank/DDBJ whole genome shotgun (WGS) entry which is preliminary data.</text>
</comment>